<accession>A0AA39XW46</accession>
<proteinExistence type="predicted"/>
<reference evidence="2" key="1">
    <citation type="submission" date="2023-06" db="EMBL/GenBank/DDBJ databases">
        <title>Genome-scale phylogeny and comparative genomics of the fungal order Sordariales.</title>
        <authorList>
            <consortium name="Lawrence Berkeley National Laboratory"/>
            <person name="Hensen N."/>
            <person name="Bonometti L."/>
            <person name="Westerberg I."/>
            <person name="Brannstrom I.O."/>
            <person name="Guillou S."/>
            <person name="Cros-Aarteil S."/>
            <person name="Calhoun S."/>
            <person name="Haridas S."/>
            <person name="Kuo A."/>
            <person name="Mondo S."/>
            <person name="Pangilinan J."/>
            <person name="Riley R."/>
            <person name="Labutti K."/>
            <person name="Andreopoulos B."/>
            <person name="Lipzen A."/>
            <person name="Chen C."/>
            <person name="Yanf M."/>
            <person name="Daum C."/>
            <person name="Ng V."/>
            <person name="Clum A."/>
            <person name="Steindorff A."/>
            <person name="Ohm R."/>
            <person name="Martin F."/>
            <person name="Silar P."/>
            <person name="Natvig D."/>
            <person name="Lalanne C."/>
            <person name="Gautier V."/>
            <person name="Ament-Velasquez S.L."/>
            <person name="Kruys A."/>
            <person name="Hutchinson M.I."/>
            <person name="Powell A.J."/>
            <person name="Barry K."/>
            <person name="Miller A.N."/>
            <person name="Grigoriev I.V."/>
            <person name="Debuchy R."/>
            <person name="Gladieux P."/>
            <person name="Thoren M.H."/>
            <person name="Johannesson H."/>
        </authorList>
    </citation>
    <scope>NUCLEOTIDE SEQUENCE</scope>
    <source>
        <strain evidence="2">SMH2532-1</strain>
    </source>
</reference>
<dbReference type="Proteomes" id="UP001174936">
    <property type="component" value="Unassembled WGS sequence"/>
</dbReference>
<dbReference type="EMBL" id="JAULSV010000006">
    <property type="protein sequence ID" value="KAK0641357.1"/>
    <property type="molecule type" value="Genomic_DNA"/>
</dbReference>
<dbReference type="AlphaFoldDB" id="A0AA39XW46"/>
<feature type="region of interest" description="Disordered" evidence="1">
    <location>
        <begin position="1"/>
        <end position="37"/>
    </location>
</feature>
<feature type="compositionally biased region" description="Polar residues" evidence="1">
    <location>
        <begin position="1"/>
        <end position="13"/>
    </location>
</feature>
<keyword evidence="3" id="KW-1185">Reference proteome</keyword>
<feature type="compositionally biased region" description="Polar residues" evidence="1">
    <location>
        <begin position="23"/>
        <end position="35"/>
    </location>
</feature>
<evidence type="ECO:0000256" key="1">
    <source>
        <dbReference type="SAM" id="MobiDB-lite"/>
    </source>
</evidence>
<evidence type="ECO:0000313" key="2">
    <source>
        <dbReference type="EMBL" id="KAK0641357.1"/>
    </source>
</evidence>
<protein>
    <submittedName>
        <fullName evidence="2">Uncharacterized protein</fullName>
    </submittedName>
</protein>
<evidence type="ECO:0000313" key="3">
    <source>
        <dbReference type="Proteomes" id="UP001174936"/>
    </source>
</evidence>
<sequence length="99" mass="9789">MSAPSQPTDSSRMNTNSTNTSSPGNILNDTVQAATGTKPKVFDENGAVGGAFTETGAVGGTAQKIGGPLDKDGMIGKQFTTDGAIGGTVQSVLGGDKKA</sequence>
<comment type="caution">
    <text evidence="2">The sequence shown here is derived from an EMBL/GenBank/DDBJ whole genome shotgun (WGS) entry which is preliminary data.</text>
</comment>
<gene>
    <name evidence="2" type="ORF">B0T16DRAFT_213982</name>
</gene>
<name>A0AA39XW46_9PEZI</name>
<organism evidence="2 3">
    <name type="scientific">Cercophora newfieldiana</name>
    <dbReference type="NCBI Taxonomy" id="92897"/>
    <lineage>
        <taxon>Eukaryota</taxon>
        <taxon>Fungi</taxon>
        <taxon>Dikarya</taxon>
        <taxon>Ascomycota</taxon>
        <taxon>Pezizomycotina</taxon>
        <taxon>Sordariomycetes</taxon>
        <taxon>Sordariomycetidae</taxon>
        <taxon>Sordariales</taxon>
        <taxon>Lasiosphaeriaceae</taxon>
        <taxon>Cercophora</taxon>
    </lineage>
</organism>